<dbReference type="OrthoDB" id="3944545at2759"/>
<accession>A0A9Q8Z8Q6</accession>
<dbReference type="VEuPathDB" id="FungiDB:yc1106_05080"/>
<gene>
    <name evidence="1" type="ORF">yc1106_05080</name>
</gene>
<keyword evidence="2" id="KW-1185">Reference proteome</keyword>
<proteinExistence type="predicted"/>
<name>A0A9Q8Z8Q6_CURCL</name>
<dbReference type="Proteomes" id="UP001056012">
    <property type="component" value="Chromosome 3"/>
</dbReference>
<evidence type="ECO:0000313" key="1">
    <source>
        <dbReference type="EMBL" id="USP77806.1"/>
    </source>
</evidence>
<evidence type="ECO:0000313" key="2">
    <source>
        <dbReference type="Proteomes" id="UP001056012"/>
    </source>
</evidence>
<sequence>MSKPTEIESFDSLRASKSLVFTSKDMLRLRWRPFGSIQSSVYVADDLSTITSLSPYQQAAGIETPFHQISTSPATEPPVSSITVRLMELEDWESDWVDAHEPHAQHDSGDAQWSTEPRTKLMRCCGQRRPYPPAPLLVQSAEGGFVTVHDFVTQTHEWLQPLRKDILSAMEVTFGRVYSDSQLYLALIALDNLMLVRDERPGQVERHWERVVDHVRRREAEILRK</sequence>
<reference evidence="1" key="1">
    <citation type="submission" date="2021-12" db="EMBL/GenBank/DDBJ databases">
        <title>Curvularia clavata genome.</title>
        <authorList>
            <person name="Cao Y."/>
        </authorList>
    </citation>
    <scope>NUCLEOTIDE SEQUENCE</scope>
    <source>
        <strain evidence="1">Yc1106</strain>
    </source>
</reference>
<organism evidence="1 2">
    <name type="scientific">Curvularia clavata</name>
    <dbReference type="NCBI Taxonomy" id="95742"/>
    <lineage>
        <taxon>Eukaryota</taxon>
        <taxon>Fungi</taxon>
        <taxon>Dikarya</taxon>
        <taxon>Ascomycota</taxon>
        <taxon>Pezizomycotina</taxon>
        <taxon>Dothideomycetes</taxon>
        <taxon>Pleosporomycetidae</taxon>
        <taxon>Pleosporales</taxon>
        <taxon>Pleosporineae</taxon>
        <taxon>Pleosporaceae</taxon>
        <taxon>Curvularia</taxon>
    </lineage>
</organism>
<dbReference type="EMBL" id="CP089276">
    <property type="protein sequence ID" value="USP77806.1"/>
    <property type="molecule type" value="Genomic_DNA"/>
</dbReference>
<protein>
    <submittedName>
        <fullName evidence="1">Uncharacterized protein</fullName>
    </submittedName>
</protein>
<dbReference type="AlphaFoldDB" id="A0A9Q8Z8Q6"/>